<dbReference type="AlphaFoldDB" id="A0AAV9JS48"/>
<accession>A0AAV9JS48</accession>
<name>A0AAV9JS48_9PEZI</name>
<evidence type="ECO:0000313" key="3">
    <source>
        <dbReference type="Proteomes" id="UP001324427"/>
    </source>
</evidence>
<feature type="compositionally biased region" description="Basic and acidic residues" evidence="1">
    <location>
        <begin position="499"/>
        <end position="519"/>
    </location>
</feature>
<sequence length="519" mass="59722">MCVVERKTYVHADGHRETIESTHGCHGATGSGLCDRIEYRSSEEARIVERRPNLERRGADNYLITEGRDGRERVYRDVTRRSSNRTSNTIRRSNTTGNRASRENTSPASSPSAYSSVEVRPLAPSPPPTTPAFPILERERRPRYGTNQPQRIVAADGTAVYERPPSLNLPRARENERHARFAEPEVERRSPISAAEIDEPFVLEPPRRRPSIIVERSARIPRSSMPSASSPGLSQLPKLSHARNDSARDIPKDRSQDPRRESSHRQQAEDDRQAQIERDRLAEPERRQQARRNAEDAAREASRERQDRHRRETAAALEGNRRGTLREEQLEAELAQVARERAAADARKRESDQSERYTQDQLRRDAEARERYYQTRPDTSPRLSRRMTGAESSYTPYNSSPLSARSPIYGGVQLHQSQYLPARRESSISAKGAEVIAREQARASTSEEPQRATRRLSDVLGDTRIEDEEYERRGADADYELDDVYVGEGLQRRERRRERRDVQRAENKREFWARDDRYP</sequence>
<evidence type="ECO:0000256" key="1">
    <source>
        <dbReference type="SAM" id="MobiDB-lite"/>
    </source>
</evidence>
<organism evidence="2 3">
    <name type="scientific">Oleoguttula mirabilis</name>
    <dbReference type="NCBI Taxonomy" id="1507867"/>
    <lineage>
        <taxon>Eukaryota</taxon>
        <taxon>Fungi</taxon>
        <taxon>Dikarya</taxon>
        <taxon>Ascomycota</taxon>
        <taxon>Pezizomycotina</taxon>
        <taxon>Dothideomycetes</taxon>
        <taxon>Dothideomycetidae</taxon>
        <taxon>Mycosphaerellales</taxon>
        <taxon>Teratosphaeriaceae</taxon>
        <taxon>Oleoguttula</taxon>
    </lineage>
</organism>
<dbReference type="EMBL" id="JAVFHQ010000008">
    <property type="protein sequence ID" value="KAK4548259.1"/>
    <property type="molecule type" value="Genomic_DNA"/>
</dbReference>
<gene>
    <name evidence="2" type="ORF">LTR36_010129</name>
</gene>
<feature type="compositionally biased region" description="Basic and acidic residues" evidence="1">
    <location>
        <begin position="171"/>
        <end position="190"/>
    </location>
</feature>
<feature type="region of interest" description="Disordered" evidence="1">
    <location>
        <begin position="213"/>
        <end position="409"/>
    </location>
</feature>
<keyword evidence="3" id="KW-1185">Reference proteome</keyword>
<feature type="compositionally biased region" description="Low complexity" evidence="1">
    <location>
        <begin position="84"/>
        <end position="99"/>
    </location>
</feature>
<protein>
    <submittedName>
        <fullName evidence="2">Uncharacterized protein</fullName>
    </submittedName>
</protein>
<comment type="caution">
    <text evidence="2">The sequence shown here is derived from an EMBL/GenBank/DDBJ whole genome shotgun (WGS) entry which is preliminary data.</text>
</comment>
<feature type="compositionally biased region" description="Polar residues" evidence="1">
    <location>
        <begin position="390"/>
        <end position="403"/>
    </location>
</feature>
<feature type="compositionally biased region" description="Basic and acidic residues" evidence="1">
    <location>
        <begin position="338"/>
        <end position="373"/>
    </location>
</feature>
<feature type="region of interest" description="Disordered" evidence="1">
    <location>
        <begin position="439"/>
        <end position="476"/>
    </location>
</feature>
<dbReference type="Proteomes" id="UP001324427">
    <property type="component" value="Unassembled WGS sequence"/>
</dbReference>
<feature type="region of interest" description="Disordered" evidence="1">
    <location>
        <begin position="73"/>
        <end position="192"/>
    </location>
</feature>
<evidence type="ECO:0000313" key="2">
    <source>
        <dbReference type="EMBL" id="KAK4548259.1"/>
    </source>
</evidence>
<feature type="compositionally biased region" description="Low complexity" evidence="1">
    <location>
        <begin position="106"/>
        <end position="116"/>
    </location>
</feature>
<feature type="compositionally biased region" description="Basic and acidic residues" evidence="1">
    <location>
        <begin position="242"/>
        <end position="329"/>
    </location>
</feature>
<reference evidence="2 3" key="1">
    <citation type="submission" date="2021-11" db="EMBL/GenBank/DDBJ databases">
        <title>Black yeast isolated from Biological Soil Crust.</title>
        <authorList>
            <person name="Kurbessoian T."/>
        </authorList>
    </citation>
    <scope>NUCLEOTIDE SEQUENCE [LARGE SCALE GENOMIC DNA]</scope>
    <source>
        <strain evidence="2 3">CCFEE 5522</strain>
    </source>
</reference>
<feature type="compositionally biased region" description="Basic and acidic residues" evidence="1">
    <location>
        <begin position="448"/>
        <end position="476"/>
    </location>
</feature>
<proteinExistence type="predicted"/>
<feature type="compositionally biased region" description="Low complexity" evidence="1">
    <location>
        <begin position="220"/>
        <end position="231"/>
    </location>
</feature>
<feature type="region of interest" description="Disordered" evidence="1">
    <location>
        <begin position="490"/>
        <end position="519"/>
    </location>
</feature>